<keyword evidence="2" id="KW-0547">Nucleotide-binding</keyword>
<dbReference type="PANTHER" id="PTHR33463">
    <property type="entry name" value="NB-ARC DOMAIN-CONTAINING PROTEIN-RELATED"/>
    <property type="match status" value="1"/>
</dbReference>
<dbReference type="SUPFAM" id="SSF52047">
    <property type="entry name" value="RNI-like"/>
    <property type="match status" value="1"/>
</dbReference>
<keyword evidence="3" id="KW-0611">Plant defense</keyword>
<comment type="caution">
    <text evidence="7">The sequence shown here is derived from an EMBL/GenBank/DDBJ whole genome shotgun (WGS) entry which is preliminary data.</text>
</comment>
<dbReference type="InterPro" id="IPR032675">
    <property type="entry name" value="LRR_dom_sf"/>
</dbReference>
<dbReference type="PANTHER" id="PTHR33463:SF149">
    <property type="entry name" value="NB-ARC DOMAIN-CONTAINING PROTEIN"/>
    <property type="match status" value="1"/>
</dbReference>
<name>A0ABR2RTT0_9ROSI</name>
<sequence length="1497" mass="171709">MKLYKFLKTYLKEFVLLHIIFSRGKMEAIISIVGALAAKAAEYTVDPAARQLSYLFKPRSKFLNLQTKVRDLEEARQRLQQSVEAATRNGEVIFDNVKRWLTEVNGKISGQSATQMREDEEKATKRCLAGFCPNFKSRYHFSKKADKEANDIAQLLIEKDAFNAVGYLPAVRVTDIIRPVKEYEAFGSRSDAFNRVMAALEDDTVSIIGVYGMGGVGKTTLVKEAAKQANEKQLFNEVVLVSIKQKPNMVNVQEEIAEKLGMTMTEKNVDLRAARLRERLKEKRILVVLDDIWESLELEALGISCGDEQKGCKMLMTSRKLDVLESLNSQPNISIETLKENEAWNLFKRMVGLVEGSDFQSIAVEVSKRCAGLPIAIATISKALKPKKDLFEWKDALRQLSQPSERNFKGIPKDAYSAIELSYTFLDAEELRPIFLLCSVMAQDADPEDLLRYAIGLGFLHDLNTMEASRDRLLTLINDLKASCLLLEGSDPNCFDMHDVVRDVAQSIASRDLHWLALFKEWPDEEKMKENQLISLQNAEVSELLHHEIDCPNLTCFSIGMEDYSSLNISKNFFTGMQRLKVLEFSQTHITSLPSSIASLKTLCTLRLRNCGLEDIAILGELGNLEILDLRRSTIKILPKEIGQLTRLKLLDLSDCHDLEVITPNVLSKLSRLEELYLYGSFDKWEVERIENPRNNSTLVELQHLSRLTTLEVHIPDVEAIPKDNLFFGRMERYKISIGDKRWYWYYDSGMETRWDRYYDSGMETSRMLKLRMNKSIHLVDGIKLLFQKTQSLCLGGMEDVEEMQMLDHPNVESFRQLRFMKVNYCNMMKNLFSFSIAKRLCQLEELEVSICKNMTKLIGEMEEADESNILEFNKLRILKLIQLERFNGLWNSEYTGQSLVGLFDKKISCPALEELKVEECHKLKYVFTSSTVKSFVHLKRLEVSNCDEMEGIIEGTLAAEGGVSSSITVFPKLYYLYLSRLPKLKRFGCVINPIEFPSLKTLRIWRCCALNTFTFDDGKNRVTPPHYLFNEEVNFPVLEELEIGGMDNLERLWADQLVEHSFSKLTSVDLRDCPKLLNVFPLSMFSRLDSLSIQLCESIEEIIYEEGGNTSNGMPSLYPQFFQSFDFPNLEFFCLWNLPNLKSIHHNKMHTINWPSLKKLRVYGCEKVEIVFANSGETSSEQQPLFWVNESTFPNLQQLTLGPKVGIKHIIWHCQGQQQQQNFVSPYFPNLKVVELNSYPEQVIVLPPYSLSNLQTLDIWGCSFKEMIFQSEEGGEEKPASLLLSQITQLRLHSLREMMHLWKEKEGFPNLRILHVSGCPKLKANLVPSSVSFRNLVTLTVQRCDGIIKLITHSTAKSLVQLKQMSIEKCRNIEEIVQGDDDDDDDDISFPQLNRLKLVSLPKLESFCSSDKYTFGFPSLQFLLLRKCPKMKMFSQGHSNTPILHKVGINWNRKEDERWEGNLNSTIQKLFREKNLKKEVENSVKDLDCSSTSNSK</sequence>
<evidence type="ECO:0000313" key="7">
    <source>
        <dbReference type="EMBL" id="KAK9016303.1"/>
    </source>
</evidence>
<dbReference type="Gene3D" id="3.80.10.10">
    <property type="entry name" value="Ribonuclease Inhibitor"/>
    <property type="match status" value="4"/>
</dbReference>
<evidence type="ECO:0000256" key="1">
    <source>
        <dbReference type="ARBA" id="ARBA00008894"/>
    </source>
</evidence>
<dbReference type="EMBL" id="JBBPBN010000020">
    <property type="protein sequence ID" value="KAK9016303.1"/>
    <property type="molecule type" value="Genomic_DNA"/>
</dbReference>
<dbReference type="InterPro" id="IPR002182">
    <property type="entry name" value="NB-ARC"/>
</dbReference>
<reference evidence="7 8" key="1">
    <citation type="journal article" date="2024" name="G3 (Bethesda)">
        <title>Genome assembly of Hibiscus sabdariffa L. provides insights into metabolisms of medicinal natural products.</title>
        <authorList>
            <person name="Kim T."/>
        </authorList>
    </citation>
    <scope>NUCLEOTIDE SEQUENCE [LARGE SCALE GENOMIC DNA]</scope>
    <source>
        <strain evidence="7">TK-2024</strain>
        <tissue evidence="7">Old leaves</tissue>
    </source>
</reference>
<keyword evidence="8" id="KW-1185">Reference proteome</keyword>
<proteinExistence type="inferred from homology"/>
<evidence type="ECO:0000259" key="6">
    <source>
        <dbReference type="SMART" id="SM00382"/>
    </source>
</evidence>
<keyword evidence="5" id="KW-0175">Coiled coil</keyword>
<evidence type="ECO:0000256" key="5">
    <source>
        <dbReference type="SAM" id="Coils"/>
    </source>
</evidence>
<dbReference type="Gene3D" id="3.40.50.300">
    <property type="entry name" value="P-loop containing nucleotide triphosphate hydrolases"/>
    <property type="match status" value="1"/>
</dbReference>
<dbReference type="InterPro" id="IPR003593">
    <property type="entry name" value="AAA+_ATPase"/>
</dbReference>
<dbReference type="Pfam" id="PF00931">
    <property type="entry name" value="NB-ARC"/>
    <property type="match status" value="1"/>
</dbReference>
<dbReference type="InterPro" id="IPR027417">
    <property type="entry name" value="P-loop_NTPase"/>
</dbReference>
<evidence type="ECO:0000256" key="3">
    <source>
        <dbReference type="ARBA" id="ARBA00022821"/>
    </source>
</evidence>
<dbReference type="Gene3D" id="1.10.8.430">
    <property type="entry name" value="Helical domain of apoptotic protease-activating factors"/>
    <property type="match status" value="1"/>
</dbReference>
<evidence type="ECO:0000313" key="8">
    <source>
        <dbReference type="Proteomes" id="UP001396334"/>
    </source>
</evidence>
<dbReference type="PRINTS" id="PR00364">
    <property type="entry name" value="DISEASERSIST"/>
</dbReference>
<organism evidence="7 8">
    <name type="scientific">Hibiscus sabdariffa</name>
    <name type="common">roselle</name>
    <dbReference type="NCBI Taxonomy" id="183260"/>
    <lineage>
        <taxon>Eukaryota</taxon>
        <taxon>Viridiplantae</taxon>
        <taxon>Streptophyta</taxon>
        <taxon>Embryophyta</taxon>
        <taxon>Tracheophyta</taxon>
        <taxon>Spermatophyta</taxon>
        <taxon>Magnoliopsida</taxon>
        <taxon>eudicotyledons</taxon>
        <taxon>Gunneridae</taxon>
        <taxon>Pentapetalae</taxon>
        <taxon>rosids</taxon>
        <taxon>malvids</taxon>
        <taxon>Malvales</taxon>
        <taxon>Malvaceae</taxon>
        <taxon>Malvoideae</taxon>
        <taxon>Hibiscus</taxon>
    </lineage>
</organism>
<dbReference type="InterPro" id="IPR042197">
    <property type="entry name" value="Apaf_helical"/>
</dbReference>
<protein>
    <recommendedName>
        <fullName evidence="6">AAA+ ATPase domain-containing protein</fullName>
    </recommendedName>
</protein>
<dbReference type="SMART" id="SM00382">
    <property type="entry name" value="AAA"/>
    <property type="match status" value="1"/>
</dbReference>
<comment type="similarity">
    <text evidence="1">Belongs to the disease resistance NB-LRR family.</text>
</comment>
<dbReference type="SUPFAM" id="SSF52058">
    <property type="entry name" value="L domain-like"/>
    <property type="match status" value="2"/>
</dbReference>
<dbReference type="SUPFAM" id="SSF52540">
    <property type="entry name" value="P-loop containing nucleoside triphosphate hydrolases"/>
    <property type="match status" value="1"/>
</dbReference>
<dbReference type="Pfam" id="PF23247">
    <property type="entry name" value="LRR_RPS2"/>
    <property type="match status" value="4"/>
</dbReference>
<gene>
    <name evidence="7" type="ORF">V6N11_078805</name>
</gene>
<accession>A0ABR2RTT0</accession>
<evidence type="ECO:0000256" key="4">
    <source>
        <dbReference type="ARBA" id="ARBA00022840"/>
    </source>
</evidence>
<feature type="domain" description="AAA+ ATPase" evidence="6">
    <location>
        <begin position="204"/>
        <end position="357"/>
    </location>
</feature>
<dbReference type="InterPro" id="IPR050905">
    <property type="entry name" value="Plant_NBS-LRR"/>
</dbReference>
<dbReference type="Proteomes" id="UP001396334">
    <property type="component" value="Unassembled WGS sequence"/>
</dbReference>
<feature type="coiled-coil region" evidence="5">
    <location>
        <begin position="62"/>
        <end position="89"/>
    </location>
</feature>
<dbReference type="InterPro" id="IPR057135">
    <property type="entry name" value="At4g27190-like_LRR"/>
</dbReference>
<keyword evidence="4" id="KW-0067">ATP-binding</keyword>
<evidence type="ECO:0000256" key="2">
    <source>
        <dbReference type="ARBA" id="ARBA00022741"/>
    </source>
</evidence>